<evidence type="ECO:0000313" key="3">
    <source>
        <dbReference type="Proteomes" id="UP001221686"/>
    </source>
</evidence>
<evidence type="ECO:0000259" key="1">
    <source>
        <dbReference type="Pfam" id="PF03992"/>
    </source>
</evidence>
<dbReference type="InterPro" id="IPR011008">
    <property type="entry name" value="Dimeric_a/b-barrel"/>
</dbReference>
<dbReference type="GO" id="GO:0004497">
    <property type="term" value="F:monooxygenase activity"/>
    <property type="evidence" value="ECO:0007669"/>
    <property type="project" value="UniProtKB-KW"/>
</dbReference>
<dbReference type="SUPFAM" id="SSF54909">
    <property type="entry name" value="Dimeric alpha+beta barrel"/>
    <property type="match status" value="1"/>
</dbReference>
<dbReference type="Proteomes" id="UP001221686">
    <property type="component" value="Unassembled WGS sequence"/>
</dbReference>
<dbReference type="RefSeq" id="WP_272089289.1">
    <property type="nucleotide sequence ID" value="NZ_JAQNDL010000003.1"/>
</dbReference>
<organism evidence="2 3">
    <name type="scientific">Nannocystis bainbridge</name>
    <dbReference type="NCBI Taxonomy" id="2995303"/>
    <lineage>
        <taxon>Bacteria</taxon>
        <taxon>Pseudomonadati</taxon>
        <taxon>Myxococcota</taxon>
        <taxon>Polyangia</taxon>
        <taxon>Nannocystales</taxon>
        <taxon>Nannocystaceae</taxon>
        <taxon>Nannocystis</taxon>
    </lineage>
</organism>
<proteinExistence type="predicted"/>
<evidence type="ECO:0000313" key="2">
    <source>
        <dbReference type="EMBL" id="MDC0720780.1"/>
    </source>
</evidence>
<name>A0ABT5E4Y0_9BACT</name>
<feature type="domain" description="ABM" evidence="1">
    <location>
        <begin position="1"/>
        <end position="72"/>
    </location>
</feature>
<keyword evidence="2" id="KW-0560">Oxidoreductase</keyword>
<protein>
    <submittedName>
        <fullName evidence="2">Antibiotic biosynthesis monooxygenase</fullName>
    </submittedName>
</protein>
<reference evidence="2 3" key="1">
    <citation type="submission" date="2022-11" db="EMBL/GenBank/DDBJ databases">
        <title>Minimal conservation of predation-associated metabolite biosynthetic gene clusters underscores biosynthetic potential of Myxococcota including descriptions for ten novel species: Archangium lansinium sp. nov., Myxococcus landrumus sp. nov., Nannocystis bai.</title>
        <authorList>
            <person name="Ahearne A."/>
            <person name="Stevens C."/>
            <person name="Dowd S."/>
        </authorList>
    </citation>
    <scope>NUCLEOTIDE SEQUENCE [LARGE SCALE GENOMIC DNA]</scope>
    <source>
        <strain evidence="2 3">BB15-2</strain>
    </source>
</reference>
<dbReference type="Gene3D" id="3.30.70.100">
    <property type="match status" value="1"/>
</dbReference>
<accession>A0ABT5E4Y0</accession>
<gene>
    <name evidence="2" type="ORF">POL25_28005</name>
</gene>
<comment type="caution">
    <text evidence="2">The sequence shown here is derived from an EMBL/GenBank/DDBJ whole genome shotgun (WGS) entry which is preliminary data.</text>
</comment>
<dbReference type="Pfam" id="PF03992">
    <property type="entry name" value="ABM"/>
    <property type="match status" value="1"/>
</dbReference>
<sequence length="102" mass="11900">MIVEYIRYRVPTDPAAFEAAYARASTSLREAPQCLAYELTRCEEAPDHYILRIEWLSTEAHLQGFRHGPQFGPFLSEIRPYVAQIEEMRHYAPTGLTWRRDA</sequence>
<keyword evidence="2" id="KW-0503">Monooxygenase</keyword>
<keyword evidence="3" id="KW-1185">Reference proteome</keyword>
<dbReference type="EMBL" id="JAQNDL010000003">
    <property type="protein sequence ID" value="MDC0720780.1"/>
    <property type="molecule type" value="Genomic_DNA"/>
</dbReference>
<dbReference type="InterPro" id="IPR007138">
    <property type="entry name" value="ABM_dom"/>
</dbReference>